<dbReference type="SUPFAM" id="SSF52096">
    <property type="entry name" value="ClpP/crotonase"/>
    <property type="match status" value="1"/>
</dbReference>
<dbReference type="GO" id="GO:0006508">
    <property type="term" value="P:proteolysis"/>
    <property type="evidence" value="ECO:0007669"/>
    <property type="project" value="UniProtKB-KW"/>
</dbReference>
<accession>A0A1G2S8T0</accession>
<comment type="caution">
    <text evidence="7">The sequence shown here is derived from an EMBL/GenBank/DDBJ whole genome shotgun (WGS) entry which is preliminary data.</text>
</comment>
<keyword evidence="3 5" id="KW-0378">Hydrolase</keyword>
<evidence type="ECO:0000313" key="7">
    <source>
        <dbReference type="EMBL" id="OHA81523.1"/>
    </source>
</evidence>
<dbReference type="Proteomes" id="UP000176997">
    <property type="component" value="Unassembled WGS sequence"/>
</dbReference>
<dbReference type="InterPro" id="IPR005151">
    <property type="entry name" value="Tail-specific_protease"/>
</dbReference>
<dbReference type="InterPro" id="IPR029045">
    <property type="entry name" value="ClpP/crotonase-like_dom_sf"/>
</dbReference>
<dbReference type="EMBL" id="MHUS01000010">
    <property type="protein sequence ID" value="OHA81523.1"/>
    <property type="molecule type" value="Genomic_DNA"/>
</dbReference>
<dbReference type="PANTHER" id="PTHR32060">
    <property type="entry name" value="TAIL-SPECIFIC PROTEASE"/>
    <property type="match status" value="1"/>
</dbReference>
<dbReference type="NCBIfam" id="TIGR00225">
    <property type="entry name" value="prc"/>
    <property type="match status" value="1"/>
</dbReference>
<name>A0A1G2S8T0_9BACT</name>
<organism evidence="7 8">
    <name type="scientific">Candidatus Yonathbacteria bacterium RIFCSPHIGHO2_01_FULL_51_10</name>
    <dbReference type="NCBI Taxonomy" id="1802723"/>
    <lineage>
        <taxon>Bacteria</taxon>
        <taxon>Candidatus Yonathiibacteriota</taxon>
    </lineage>
</organism>
<dbReference type="SMART" id="SM00245">
    <property type="entry name" value="TSPc"/>
    <property type="match status" value="1"/>
</dbReference>
<keyword evidence="2 5" id="KW-0645">Protease</keyword>
<dbReference type="InterPro" id="IPR036034">
    <property type="entry name" value="PDZ_sf"/>
</dbReference>
<protein>
    <recommendedName>
        <fullName evidence="6">PDZ domain-containing protein</fullName>
    </recommendedName>
</protein>
<dbReference type="PROSITE" id="PS50106">
    <property type="entry name" value="PDZ"/>
    <property type="match status" value="1"/>
</dbReference>
<dbReference type="Gene3D" id="3.30.750.44">
    <property type="match status" value="1"/>
</dbReference>
<evidence type="ECO:0000259" key="6">
    <source>
        <dbReference type="PROSITE" id="PS50106"/>
    </source>
</evidence>
<dbReference type="STRING" id="1802723.A2675_03590"/>
<evidence type="ECO:0000313" key="8">
    <source>
        <dbReference type="Proteomes" id="UP000176997"/>
    </source>
</evidence>
<evidence type="ECO:0000256" key="1">
    <source>
        <dbReference type="ARBA" id="ARBA00009179"/>
    </source>
</evidence>
<evidence type="ECO:0000256" key="2">
    <source>
        <dbReference type="ARBA" id="ARBA00022670"/>
    </source>
</evidence>
<proteinExistence type="inferred from homology"/>
<dbReference type="Gene3D" id="2.30.42.10">
    <property type="match status" value="1"/>
</dbReference>
<dbReference type="Pfam" id="PF03572">
    <property type="entry name" value="Peptidase_S41"/>
    <property type="match status" value="1"/>
</dbReference>
<dbReference type="SUPFAM" id="SSF50156">
    <property type="entry name" value="PDZ domain-like"/>
    <property type="match status" value="1"/>
</dbReference>
<evidence type="ECO:0000256" key="4">
    <source>
        <dbReference type="ARBA" id="ARBA00022825"/>
    </source>
</evidence>
<dbReference type="FunFam" id="2.30.42.10:FF:000063">
    <property type="entry name" value="Peptidase, S41 family"/>
    <property type="match status" value="1"/>
</dbReference>
<reference evidence="7 8" key="1">
    <citation type="journal article" date="2016" name="Nat. Commun.">
        <title>Thousands of microbial genomes shed light on interconnected biogeochemical processes in an aquifer system.</title>
        <authorList>
            <person name="Anantharaman K."/>
            <person name="Brown C.T."/>
            <person name="Hug L.A."/>
            <person name="Sharon I."/>
            <person name="Castelle C.J."/>
            <person name="Probst A.J."/>
            <person name="Thomas B.C."/>
            <person name="Singh A."/>
            <person name="Wilkins M.J."/>
            <person name="Karaoz U."/>
            <person name="Brodie E.L."/>
            <person name="Williams K.H."/>
            <person name="Hubbard S.S."/>
            <person name="Banfield J.F."/>
        </authorList>
    </citation>
    <scope>NUCLEOTIDE SEQUENCE [LARGE SCALE GENOMIC DNA]</scope>
</reference>
<dbReference type="Pfam" id="PF13180">
    <property type="entry name" value="PDZ_2"/>
    <property type="match status" value="1"/>
</dbReference>
<dbReference type="InterPro" id="IPR001478">
    <property type="entry name" value="PDZ"/>
</dbReference>
<dbReference type="CDD" id="cd06782">
    <property type="entry name" value="cpPDZ_CPP-like"/>
    <property type="match status" value="1"/>
</dbReference>
<comment type="similarity">
    <text evidence="1 5">Belongs to the peptidase S41A family.</text>
</comment>
<dbReference type="Gene3D" id="3.90.226.10">
    <property type="entry name" value="2-enoyl-CoA Hydratase, Chain A, domain 1"/>
    <property type="match status" value="1"/>
</dbReference>
<dbReference type="GO" id="GO:0004175">
    <property type="term" value="F:endopeptidase activity"/>
    <property type="evidence" value="ECO:0007669"/>
    <property type="project" value="TreeGrafter"/>
</dbReference>
<keyword evidence="4 5" id="KW-0720">Serine protease</keyword>
<dbReference type="GO" id="GO:0030288">
    <property type="term" value="C:outer membrane-bounded periplasmic space"/>
    <property type="evidence" value="ECO:0007669"/>
    <property type="project" value="TreeGrafter"/>
</dbReference>
<dbReference type="CDD" id="cd07560">
    <property type="entry name" value="Peptidase_S41_CPP"/>
    <property type="match status" value="1"/>
</dbReference>
<gene>
    <name evidence="7" type="ORF">A2675_03590</name>
</gene>
<dbReference type="AlphaFoldDB" id="A0A1G2S8T0"/>
<evidence type="ECO:0000256" key="5">
    <source>
        <dbReference type="RuleBase" id="RU004404"/>
    </source>
</evidence>
<feature type="domain" description="PDZ" evidence="6">
    <location>
        <begin position="127"/>
        <end position="195"/>
    </location>
</feature>
<dbReference type="GO" id="GO:0007165">
    <property type="term" value="P:signal transduction"/>
    <property type="evidence" value="ECO:0007669"/>
    <property type="project" value="TreeGrafter"/>
</dbReference>
<evidence type="ECO:0000256" key="3">
    <source>
        <dbReference type="ARBA" id="ARBA00022801"/>
    </source>
</evidence>
<sequence length="428" mass="45298">MFKFSRTSFAVTVIGIGSIIIAFNVGFSAGTYAYGGATNNQSTASTTPPNELFSDIFAGQGGEDTSAPPGIDLSEVWAVWHLIDSKYVSTTASTTEDTPESRVDGMTAGLVASLGDPYTVFMPAKEASYFNEEISGNFVGIGVEIGMDDNILTVIAPLKGTPAALAGILSGDKIIEIDGIPTANMDTDAAITRIRGEAGTTVTLTVLHNGSDTTVKIPVKRATINIPTVETEARADGVFVIHLYSFSANSPSLFRDALREFILSGDYMLVLDLRDNPGGYLDAAVDMASFFLPQGTVVAREDFGGNTSENIYRSKGYDIFTDQLKMAILINQGSASASEILAGALSEHHKATLIGEKSFGKGSVQELVPLKDGASLKVTVAKWLTPNGHSLIHNGLDPQITVITTKKDVEAGIDPQLERAAQFLIKGS</sequence>
<dbReference type="PANTHER" id="PTHR32060:SF30">
    <property type="entry name" value="CARBOXY-TERMINAL PROCESSING PROTEASE CTPA"/>
    <property type="match status" value="1"/>
</dbReference>
<dbReference type="SMART" id="SM00228">
    <property type="entry name" value="PDZ"/>
    <property type="match status" value="1"/>
</dbReference>
<dbReference type="InterPro" id="IPR004447">
    <property type="entry name" value="Peptidase_S41A"/>
</dbReference>
<dbReference type="GO" id="GO:0008236">
    <property type="term" value="F:serine-type peptidase activity"/>
    <property type="evidence" value="ECO:0007669"/>
    <property type="project" value="UniProtKB-KW"/>
</dbReference>